<evidence type="ECO:0000313" key="4">
    <source>
        <dbReference type="Proteomes" id="UP001574169"/>
    </source>
</evidence>
<dbReference type="InterPro" id="IPR036291">
    <property type="entry name" value="NAD(P)-bd_dom_sf"/>
</dbReference>
<dbReference type="PRINTS" id="PR00081">
    <property type="entry name" value="GDHRDH"/>
</dbReference>
<organism evidence="3 4">
    <name type="scientific">Flavobacterium zubiriense</name>
    <dbReference type="NCBI Taxonomy" id="3138075"/>
    <lineage>
        <taxon>Bacteria</taxon>
        <taxon>Pseudomonadati</taxon>
        <taxon>Bacteroidota</taxon>
        <taxon>Flavobacteriia</taxon>
        <taxon>Flavobacteriales</taxon>
        <taxon>Flavobacteriaceae</taxon>
        <taxon>Flavobacterium</taxon>
    </lineage>
</organism>
<evidence type="ECO:0000256" key="1">
    <source>
        <dbReference type="ARBA" id="ARBA00006484"/>
    </source>
</evidence>
<dbReference type="Proteomes" id="UP001574169">
    <property type="component" value="Unassembled WGS sequence"/>
</dbReference>
<dbReference type="PROSITE" id="PS00061">
    <property type="entry name" value="ADH_SHORT"/>
    <property type="match status" value="1"/>
</dbReference>
<keyword evidence="4" id="KW-1185">Reference proteome</keyword>
<protein>
    <submittedName>
        <fullName evidence="3">SDR family oxidoreductase</fullName>
    </submittedName>
</protein>
<evidence type="ECO:0000256" key="2">
    <source>
        <dbReference type="ARBA" id="ARBA00023002"/>
    </source>
</evidence>
<proteinExistence type="inferred from homology"/>
<dbReference type="Pfam" id="PF13561">
    <property type="entry name" value="adh_short_C2"/>
    <property type="match status" value="1"/>
</dbReference>
<dbReference type="PRINTS" id="PR00080">
    <property type="entry name" value="SDRFAMILY"/>
</dbReference>
<comment type="similarity">
    <text evidence="1">Belongs to the short-chain dehydrogenases/reductases (SDR) family.</text>
</comment>
<dbReference type="PANTHER" id="PTHR24321:SF8">
    <property type="entry name" value="ESTRADIOL 17-BETA-DEHYDROGENASE 8-RELATED"/>
    <property type="match status" value="1"/>
</dbReference>
<dbReference type="InterPro" id="IPR002347">
    <property type="entry name" value="SDR_fam"/>
</dbReference>
<dbReference type="SUPFAM" id="SSF51735">
    <property type="entry name" value="NAD(P)-binding Rossmann-fold domains"/>
    <property type="match status" value="1"/>
</dbReference>
<gene>
    <name evidence="3" type="ORF">AAGV28_13140</name>
</gene>
<dbReference type="RefSeq" id="WP_373407212.1">
    <property type="nucleotide sequence ID" value="NZ_JBCFQL010000014.1"/>
</dbReference>
<evidence type="ECO:0000313" key="3">
    <source>
        <dbReference type="EMBL" id="MFA9192317.1"/>
    </source>
</evidence>
<reference evidence="3 4" key="1">
    <citation type="submission" date="2024-04" db="EMBL/GenBank/DDBJ databases">
        <title>New Clade of Flavobacterium.</title>
        <authorList>
            <person name="Matos L."/>
            <person name="Proenca D.N."/>
            <person name="Fransisco R.M."/>
            <person name="Chung A.P."/>
            <person name="Maccario L."/>
            <person name="Sorensen S.J."/>
            <person name="Morais P.V."/>
        </authorList>
    </citation>
    <scope>NUCLEOTIDE SEQUENCE [LARGE SCALE GENOMIC DNA]</scope>
    <source>
        <strain evidence="3 4">FZUC8N2.13</strain>
    </source>
</reference>
<dbReference type="Gene3D" id="3.40.50.720">
    <property type="entry name" value="NAD(P)-binding Rossmann-like Domain"/>
    <property type="match status" value="1"/>
</dbReference>
<dbReference type="EMBL" id="JBCFQL010000014">
    <property type="protein sequence ID" value="MFA9192317.1"/>
    <property type="molecule type" value="Genomic_DNA"/>
</dbReference>
<dbReference type="PANTHER" id="PTHR24321">
    <property type="entry name" value="DEHYDROGENASES, SHORT CHAIN"/>
    <property type="match status" value="1"/>
</dbReference>
<sequence length="270" mass="28874">MNLFNIKNKVAVITGGTGVLGTSIAEHLAASGAKIIILGRNQETIDISITNLKEKGYDAFGIAANILDKKSLETAREKIIAQYGRIDILLNAAGGNMPGATISVDQTIFDLSMDAFQTVTDLNLNGTVLPSIVFGELMAKQKEGVIINFSSMTVDRAVTRVVGYSASKAAMENFTRWMAVEMATKFSDRIRVNAIAPGFFIGNQNRKLLTNEDGSYTSRGNSIINNTPMKRFGEANELSGAIHFLCSDASQFVTGIVLAVDGGFSAFSGV</sequence>
<name>A0ABV4THE8_9FLAO</name>
<keyword evidence="2" id="KW-0560">Oxidoreductase</keyword>
<dbReference type="NCBIfam" id="NF006132">
    <property type="entry name" value="PRK08277.1"/>
    <property type="match status" value="1"/>
</dbReference>
<dbReference type="InterPro" id="IPR020904">
    <property type="entry name" value="Sc_DH/Rdtase_CS"/>
</dbReference>
<comment type="caution">
    <text evidence="3">The sequence shown here is derived from an EMBL/GenBank/DDBJ whole genome shotgun (WGS) entry which is preliminary data.</text>
</comment>
<accession>A0ABV4THE8</accession>